<dbReference type="InterPro" id="IPR052411">
    <property type="entry name" value="c-mor_Regulatory_Protein"/>
</dbReference>
<name>A0A9D2D2U4_9FIRM</name>
<dbReference type="SUPFAM" id="SSF46689">
    <property type="entry name" value="Homeodomain-like"/>
    <property type="match status" value="1"/>
</dbReference>
<accession>A0A9D2D2U4</accession>
<dbReference type="PANTHER" id="PTHR37812">
    <property type="entry name" value="MU-LIKE PROPHAGE FLUMU PROTEIN C"/>
    <property type="match status" value="1"/>
</dbReference>
<dbReference type="Proteomes" id="UP000824024">
    <property type="component" value="Unassembled WGS sequence"/>
</dbReference>
<dbReference type="AlphaFoldDB" id="A0A9D2D2U4"/>
<dbReference type="NCBIfam" id="NF040785">
    <property type="entry name" value="CD3324_fam"/>
    <property type="match status" value="1"/>
</dbReference>
<dbReference type="PANTHER" id="PTHR37812:SF1">
    <property type="entry name" value="MU-LIKE PROPHAGE FLUMU PROTEIN C"/>
    <property type="match status" value="1"/>
</dbReference>
<reference evidence="1" key="2">
    <citation type="submission" date="2021-04" db="EMBL/GenBank/DDBJ databases">
        <authorList>
            <person name="Gilroy R."/>
        </authorList>
    </citation>
    <scope>NUCLEOTIDE SEQUENCE</scope>
    <source>
        <strain evidence="1">CHK192-9172</strain>
    </source>
</reference>
<dbReference type="InterPro" id="IPR049739">
    <property type="entry name" value="YraL-like"/>
</dbReference>
<dbReference type="Gene3D" id="1.10.10.60">
    <property type="entry name" value="Homeodomain-like"/>
    <property type="match status" value="1"/>
</dbReference>
<evidence type="ECO:0008006" key="3">
    <source>
        <dbReference type="Google" id="ProtNLM"/>
    </source>
</evidence>
<dbReference type="InterPro" id="IPR009057">
    <property type="entry name" value="Homeodomain-like_sf"/>
</dbReference>
<proteinExistence type="predicted"/>
<dbReference type="EMBL" id="DXCH01000183">
    <property type="protein sequence ID" value="HIZ07582.1"/>
    <property type="molecule type" value="Genomic_DNA"/>
</dbReference>
<sequence>MKYVNAKTILPASLVRELQQYIQGGYIYVPAGDDRKKRWGEISGYRQELQHRNREITEKYRSGVSVEFLAEKYSLSLSAVRKIIYQK</sequence>
<reference evidence="1" key="1">
    <citation type="journal article" date="2021" name="PeerJ">
        <title>Extensive microbial diversity within the chicken gut microbiome revealed by metagenomics and culture.</title>
        <authorList>
            <person name="Gilroy R."/>
            <person name="Ravi A."/>
            <person name="Getino M."/>
            <person name="Pursley I."/>
            <person name="Horton D.L."/>
            <person name="Alikhan N.F."/>
            <person name="Baker D."/>
            <person name="Gharbi K."/>
            <person name="Hall N."/>
            <person name="Watson M."/>
            <person name="Adriaenssens E.M."/>
            <person name="Foster-Nyarko E."/>
            <person name="Jarju S."/>
            <person name="Secka A."/>
            <person name="Antonio M."/>
            <person name="Oren A."/>
            <person name="Chaudhuri R.R."/>
            <person name="La Ragione R."/>
            <person name="Hildebrand F."/>
            <person name="Pallen M.J."/>
        </authorList>
    </citation>
    <scope>NUCLEOTIDE SEQUENCE</scope>
    <source>
        <strain evidence="1">CHK192-9172</strain>
    </source>
</reference>
<comment type="caution">
    <text evidence="1">The sequence shown here is derived from an EMBL/GenBank/DDBJ whole genome shotgun (WGS) entry which is preliminary data.</text>
</comment>
<organism evidence="1 2">
    <name type="scientific">Candidatus Eubacterium avistercoris</name>
    <dbReference type="NCBI Taxonomy" id="2838567"/>
    <lineage>
        <taxon>Bacteria</taxon>
        <taxon>Bacillati</taxon>
        <taxon>Bacillota</taxon>
        <taxon>Clostridia</taxon>
        <taxon>Eubacteriales</taxon>
        <taxon>Eubacteriaceae</taxon>
        <taxon>Eubacterium</taxon>
    </lineage>
</organism>
<gene>
    <name evidence="1" type="ORF">IAA08_06575</name>
</gene>
<evidence type="ECO:0000313" key="1">
    <source>
        <dbReference type="EMBL" id="HIZ07582.1"/>
    </source>
</evidence>
<evidence type="ECO:0000313" key="2">
    <source>
        <dbReference type="Proteomes" id="UP000824024"/>
    </source>
</evidence>
<protein>
    <recommendedName>
        <fullName evidence="3">Mor transcription activator domain-containing protein</fullName>
    </recommendedName>
</protein>